<accession>A0ABZ0YW85</accession>
<dbReference type="Proteomes" id="UP001327459">
    <property type="component" value="Chromosome"/>
</dbReference>
<protein>
    <recommendedName>
        <fullName evidence="3">YtkA-like domain-containing protein</fullName>
    </recommendedName>
</protein>
<evidence type="ECO:0000313" key="2">
    <source>
        <dbReference type="Proteomes" id="UP001327459"/>
    </source>
</evidence>
<proteinExistence type="predicted"/>
<reference evidence="1 2" key="1">
    <citation type="submission" date="2023-11" db="EMBL/GenBank/DDBJ databases">
        <title>MicrobeMod: A computational toolkit for identifying prokaryotic methylation and restriction-modification with nanopore sequencing.</title>
        <authorList>
            <person name="Crits-Christoph A."/>
            <person name="Kang S.C."/>
            <person name="Lee H."/>
            <person name="Ostrov N."/>
        </authorList>
    </citation>
    <scope>NUCLEOTIDE SEQUENCE [LARGE SCALE GENOMIC DNA]</scope>
    <source>
        <strain evidence="1 2">ATCC 49870</strain>
    </source>
</reference>
<name>A0ABZ0YW85_9GAMM</name>
<evidence type="ECO:0008006" key="3">
    <source>
        <dbReference type="Google" id="ProtNLM"/>
    </source>
</evidence>
<gene>
    <name evidence="1" type="ORF">SR882_09695</name>
</gene>
<organism evidence="1 2">
    <name type="scientific">Guyparkeria halophila</name>
    <dbReference type="NCBI Taxonomy" id="47960"/>
    <lineage>
        <taxon>Bacteria</taxon>
        <taxon>Pseudomonadati</taxon>
        <taxon>Pseudomonadota</taxon>
        <taxon>Gammaproteobacteria</taxon>
        <taxon>Chromatiales</taxon>
        <taxon>Thioalkalibacteraceae</taxon>
        <taxon>Guyparkeria</taxon>
    </lineage>
</organism>
<evidence type="ECO:0000313" key="1">
    <source>
        <dbReference type="EMBL" id="WQH16023.1"/>
    </source>
</evidence>
<sequence length="166" mass="18120">MKQAKWMVATLLVLGVLTYLWGRAPDKLTTDTPVSGSLNEVPAPADCELKGEGCEIAIDGLGSFLVRLPETVVPLEKVVFRVVPQGEAAKAVGEIRVDFEMVGMDMGINAYRLDRLADGSYREAVILPVCTTDRSDWRANLSIHSTAGAYLVRLPFSVDRSRPRGD</sequence>
<dbReference type="EMBL" id="CP140153">
    <property type="protein sequence ID" value="WQH16023.1"/>
    <property type="molecule type" value="Genomic_DNA"/>
</dbReference>
<keyword evidence="2" id="KW-1185">Reference proteome</keyword>
<dbReference type="RefSeq" id="WP_322521043.1">
    <property type="nucleotide sequence ID" value="NZ_CP140153.1"/>
</dbReference>